<accession>A0ABN9SPB6</accession>
<name>A0ABN9SPB6_9DINO</name>
<gene>
    <name evidence="2" type="ORF">PCOR1329_LOCUS31305</name>
</gene>
<dbReference type="Gene3D" id="1.10.287.110">
    <property type="entry name" value="DnaJ domain"/>
    <property type="match status" value="1"/>
</dbReference>
<keyword evidence="3" id="KW-1185">Reference proteome</keyword>
<comment type="caution">
    <text evidence="2">The sequence shown here is derived from an EMBL/GenBank/DDBJ whole genome shotgun (WGS) entry which is preliminary data.</text>
</comment>
<organism evidence="2 3">
    <name type="scientific">Prorocentrum cordatum</name>
    <dbReference type="NCBI Taxonomy" id="2364126"/>
    <lineage>
        <taxon>Eukaryota</taxon>
        <taxon>Sar</taxon>
        <taxon>Alveolata</taxon>
        <taxon>Dinophyceae</taxon>
        <taxon>Prorocentrales</taxon>
        <taxon>Prorocentraceae</taxon>
        <taxon>Prorocentrum</taxon>
    </lineage>
</organism>
<feature type="region of interest" description="Disordered" evidence="1">
    <location>
        <begin position="1"/>
        <end position="51"/>
    </location>
</feature>
<sequence>PSSGSPGHARRPARDPRTPRDATPELPPPPPGAASPHRRALATHPDKGGSPEEFRAVVHAYERLSAAVAHLPAEAEAPLHAEAVAKQELARLQLEPPAAWGRLLAALDGAVLDAAGAWLAARCRGLQEGRGAAKRRRGDGERARPVEAGAGLTRSSNGMWRVQVGWRNFKVSAELECLHRALEIHTFLCDARNQAASRHARTLAELEAVGAPSRAVGGHELDDSPLLTAGELAAVLREDPLAPLLFSSDLGVKGGGRRQTAWTPCLGTALRFRLLTRQVQARGAEHGRLVALMADTAARERRGAQEAEVAARLAAAVEDERARRKRSAPDDMSSVREGLRSLTREVLALASAPAPAPNPFGRRRALVLEDH</sequence>
<evidence type="ECO:0000256" key="1">
    <source>
        <dbReference type="SAM" id="MobiDB-lite"/>
    </source>
</evidence>
<evidence type="ECO:0000313" key="2">
    <source>
        <dbReference type="EMBL" id="CAK0833700.1"/>
    </source>
</evidence>
<evidence type="ECO:0008006" key="4">
    <source>
        <dbReference type="Google" id="ProtNLM"/>
    </source>
</evidence>
<feature type="non-terminal residue" evidence="2">
    <location>
        <position position="1"/>
    </location>
</feature>
<proteinExistence type="predicted"/>
<feature type="non-terminal residue" evidence="2">
    <location>
        <position position="371"/>
    </location>
</feature>
<feature type="compositionally biased region" description="Basic and acidic residues" evidence="1">
    <location>
        <begin position="12"/>
        <end position="23"/>
    </location>
</feature>
<protein>
    <recommendedName>
        <fullName evidence="4">J domain-containing protein</fullName>
    </recommendedName>
</protein>
<dbReference type="Proteomes" id="UP001189429">
    <property type="component" value="Unassembled WGS sequence"/>
</dbReference>
<dbReference type="InterPro" id="IPR036869">
    <property type="entry name" value="J_dom_sf"/>
</dbReference>
<evidence type="ECO:0000313" key="3">
    <source>
        <dbReference type="Proteomes" id="UP001189429"/>
    </source>
</evidence>
<dbReference type="SUPFAM" id="SSF46565">
    <property type="entry name" value="Chaperone J-domain"/>
    <property type="match status" value="1"/>
</dbReference>
<dbReference type="EMBL" id="CAUYUJ010012284">
    <property type="protein sequence ID" value="CAK0833700.1"/>
    <property type="molecule type" value="Genomic_DNA"/>
</dbReference>
<reference evidence="2" key="1">
    <citation type="submission" date="2023-10" db="EMBL/GenBank/DDBJ databases">
        <authorList>
            <person name="Chen Y."/>
            <person name="Shah S."/>
            <person name="Dougan E. K."/>
            <person name="Thang M."/>
            <person name="Chan C."/>
        </authorList>
    </citation>
    <scope>NUCLEOTIDE SEQUENCE [LARGE SCALE GENOMIC DNA]</scope>
</reference>